<feature type="disulfide bond" evidence="14">
    <location>
        <begin position="455"/>
        <end position="464"/>
    </location>
</feature>
<dbReference type="GO" id="GO:0008347">
    <property type="term" value="P:glial cell migration"/>
    <property type="evidence" value="ECO:0007669"/>
    <property type="project" value="UniProtKB-ARBA"/>
</dbReference>
<name>A0AAE1GTB2_9NEOP</name>
<keyword evidence="4 14" id="KW-0245">EGF-like domain</keyword>
<comment type="caution">
    <text evidence="14">Lacks conserved residue(s) required for the propagation of feature annotation.</text>
</comment>
<dbReference type="PRINTS" id="PR00010">
    <property type="entry name" value="EGFBLOOD"/>
</dbReference>
<dbReference type="GO" id="GO:0007498">
    <property type="term" value="P:mesoderm development"/>
    <property type="evidence" value="ECO:0007669"/>
    <property type="project" value="UniProtKB-ARBA"/>
</dbReference>
<evidence type="ECO:0000256" key="14">
    <source>
        <dbReference type="PROSITE-ProRule" id="PRU00076"/>
    </source>
</evidence>
<feature type="disulfide bond" evidence="14">
    <location>
        <begin position="2133"/>
        <end position="2142"/>
    </location>
</feature>
<dbReference type="SMART" id="SM00282">
    <property type="entry name" value="LamG"/>
    <property type="match status" value="4"/>
</dbReference>
<feature type="domain" description="EGF-like" evidence="19">
    <location>
        <begin position="544"/>
        <end position="580"/>
    </location>
</feature>
<dbReference type="Pfam" id="PF00054">
    <property type="entry name" value="Laminin_G_1"/>
    <property type="match status" value="2"/>
</dbReference>
<evidence type="ECO:0000313" key="20">
    <source>
        <dbReference type="EMBL" id="KAK3907455.1"/>
    </source>
</evidence>
<feature type="disulfide bond" evidence="14">
    <location>
        <begin position="1268"/>
        <end position="1277"/>
    </location>
</feature>
<feature type="domain" description="EGF-like" evidence="19">
    <location>
        <begin position="2103"/>
        <end position="2143"/>
    </location>
</feature>
<dbReference type="GO" id="GO:0005509">
    <property type="term" value="F:calcium ion binding"/>
    <property type="evidence" value="ECO:0007669"/>
    <property type="project" value="InterPro"/>
</dbReference>
<dbReference type="InterPro" id="IPR051022">
    <property type="entry name" value="Notch_Cell-Fate_Det"/>
</dbReference>
<dbReference type="GO" id="GO:0048638">
    <property type="term" value="P:regulation of developmental growth"/>
    <property type="evidence" value="ECO:0007669"/>
    <property type="project" value="UniProtKB-ARBA"/>
</dbReference>
<feature type="disulfide bond" evidence="14">
    <location>
        <begin position="417"/>
        <end position="426"/>
    </location>
</feature>
<dbReference type="Pfam" id="PF02210">
    <property type="entry name" value="Laminin_G_2"/>
    <property type="match status" value="1"/>
</dbReference>
<feature type="disulfide bond" evidence="14">
    <location>
        <begin position="801"/>
        <end position="810"/>
    </location>
</feature>
<dbReference type="InterPro" id="IPR000152">
    <property type="entry name" value="EGF-type_Asp/Asn_hydroxyl_site"/>
</dbReference>
<reference evidence="20" key="2">
    <citation type="journal article" date="2023" name="BMC Genomics">
        <title>Pest status, molecular evolution, and epigenetic factors derived from the genome assembly of Frankliniella fusca, a thysanopteran phytovirus vector.</title>
        <authorList>
            <person name="Catto M.A."/>
            <person name="Labadie P.E."/>
            <person name="Jacobson A.L."/>
            <person name="Kennedy G.G."/>
            <person name="Srinivasan R."/>
            <person name="Hunt B.G."/>
        </authorList>
    </citation>
    <scope>NUCLEOTIDE SEQUENCE</scope>
    <source>
        <strain evidence="20">PL_HMW_Pooled</strain>
    </source>
</reference>
<feature type="disulfide bond" evidence="14">
    <location>
        <begin position="570"/>
        <end position="579"/>
    </location>
</feature>
<feature type="disulfide bond" evidence="14">
    <location>
        <begin position="2092"/>
        <end position="2101"/>
    </location>
</feature>
<dbReference type="FunFam" id="2.10.25.10:FF:000029">
    <property type="entry name" value="neurexin-1 isoform X1"/>
    <property type="match status" value="1"/>
</dbReference>
<feature type="domain" description="EGF-like" evidence="19">
    <location>
        <begin position="1943"/>
        <end position="1984"/>
    </location>
</feature>
<dbReference type="GO" id="GO:0048608">
    <property type="term" value="P:reproductive structure development"/>
    <property type="evidence" value="ECO:0007669"/>
    <property type="project" value="UniProtKB-ARBA"/>
</dbReference>
<dbReference type="GO" id="GO:0048568">
    <property type="term" value="P:embryonic organ development"/>
    <property type="evidence" value="ECO:0007669"/>
    <property type="project" value="UniProtKB-ARBA"/>
</dbReference>
<feature type="domain" description="EGF-like" evidence="19">
    <location>
        <begin position="622"/>
        <end position="658"/>
    </location>
</feature>
<evidence type="ECO:0000259" key="19">
    <source>
        <dbReference type="PROSITE" id="PS50026"/>
    </source>
</evidence>
<dbReference type="GO" id="GO:0007548">
    <property type="term" value="P:sex differentiation"/>
    <property type="evidence" value="ECO:0007669"/>
    <property type="project" value="UniProtKB-ARBA"/>
</dbReference>
<dbReference type="FunFam" id="2.10.25.10:FF:000565">
    <property type="entry name" value="Predicted protein"/>
    <property type="match status" value="1"/>
</dbReference>
<evidence type="ECO:0000256" key="5">
    <source>
        <dbReference type="ARBA" id="ARBA00022553"/>
    </source>
</evidence>
<dbReference type="Gene3D" id="2.10.25.10">
    <property type="entry name" value="Laminin"/>
    <property type="match status" value="30"/>
</dbReference>
<dbReference type="FunFam" id="2.10.25.10:FF:000327">
    <property type="entry name" value="neurogenic locus notch homolog protein 4"/>
    <property type="match status" value="2"/>
</dbReference>
<feature type="domain" description="EGF-like" evidence="19">
    <location>
        <begin position="989"/>
        <end position="1025"/>
    </location>
</feature>
<feature type="domain" description="EGF-like" evidence="19">
    <location>
        <begin position="506"/>
        <end position="542"/>
    </location>
</feature>
<dbReference type="GO" id="GO:0048565">
    <property type="term" value="P:digestive tract development"/>
    <property type="evidence" value="ECO:0007669"/>
    <property type="project" value="UniProtKB-ARBA"/>
</dbReference>
<proteinExistence type="predicted"/>
<dbReference type="SUPFAM" id="SSF57184">
    <property type="entry name" value="Growth factor receptor domain"/>
    <property type="match status" value="3"/>
</dbReference>
<feature type="domain" description="EGF-like" evidence="19">
    <location>
        <begin position="269"/>
        <end position="309"/>
    </location>
</feature>
<dbReference type="Proteomes" id="UP001219518">
    <property type="component" value="Unassembled WGS sequence"/>
</dbReference>
<feature type="disulfide bond" evidence="14">
    <location>
        <begin position="591"/>
        <end position="608"/>
    </location>
</feature>
<dbReference type="GO" id="GO:0002064">
    <property type="term" value="P:epithelial cell development"/>
    <property type="evidence" value="ECO:0007669"/>
    <property type="project" value="UniProtKB-ARBA"/>
</dbReference>
<feature type="domain" description="Laminin G" evidence="18">
    <location>
        <begin position="1569"/>
        <end position="1829"/>
    </location>
</feature>
<feature type="transmembrane region" description="Helical" evidence="16">
    <location>
        <begin position="2156"/>
        <end position="2179"/>
    </location>
</feature>
<feature type="disulfide bond" evidence="14">
    <location>
        <begin position="1525"/>
        <end position="1534"/>
    </location>
</feature>
<dbReference type="SUPFAM" id="SSF49899">
    <property type="entry name" value="Concanavalin A-like lectins/glucanases"/>
    <property type="match status" value="4"/>
</dbReference>
<feature type="disulfide bond" evidence="14">
    <location>
        <begin position="256"/>
        <end position="265"/>
    </location>
</feature>
<dbReference type="GO" id="GO:0010631">
    <property type="term" value="P:epithelial cell migration"/>
    <property type="evidence" value="ECO:0007669"/>
    <property type="project" value="UniProtKB-ARBA"/>
</dbReference>
<dbReference type="GO" id="GO:0120035">
    <property type="term" value="P:regulation of plasma membrane bounded cell projection organization"/>
    <property type="evidence" value="ECO:0007669"/>
    <property type="project" value="UniProtKB-ARBA"/>
</dbReference>
<dbReference type="GO" id="GO:0048056">
    <property type="term" value="P:R3/R4 cell differentiation"/>
    <property type="evidence" value="ECO:0007669"/>
    <property type="project" value="UniProtKB-ARBA"/>
</dbReference>
<evidence type="ECO:0000256" key="1">
    <source>
        <dbReference type="ARBA" id="ARBA00004247"/>
    </source>
</evidence>
<feature type="signal peptide" evidence="17">
    <location>
        <begin position="1"/>
        <end position="35"/>
    </location>
</feature>
<evidence type="ECO:0000256" key="10">
    <source>
        <dbReference type="ARBA" id="ARBA00022989"/>
    </source>
</evidence>
<evidence type="ECO:0000256" key="3">
    <source>
        <dbReference type="ARBA" id="ARBA00022475"/>
    </source>
</evidence>
<dbReference type="GO" id="GO:0050877">
    <property type="term" value="P:nervous system process"/>
    <property type="evidence" value="ECO:0007669"/>
    <property type="project" value="UniProtKB-ARBA"/>
</dbReference>
<keyword evidence="3" id="KW-1003">Cell membrane</keyword>
<feature type="disulfide bond" evidence="14">
    <location>
        <begin position="610"/>
        <end position="619"/>
    </location>
</feature>
<dbReference type="GO" id="GO:0008593">
    <property type="term" value="P:regulation of Notch signaling pathway"/>
    <property type="evidence" value="ECO:0007669"/>
    <property type="project" value="UniProtKB-ARBA"/>
</dbReference>
<feature type="disulfide bond" evidence="14">
    <location>
        <begin position="940"/>
        <end position="949"/>
    </location>
</feature>
<feature type="domain" description="EGF-like" evidence="19">
    <location>
        <begin position="1830"/>
        <end position="1864"/>
    </location>
</feature>
<feature type="disulfide bond" evidence="14">
    <location>
        <begin position="878"/>
        <end position="887"/>
    </location>
</feature>
<feature type="domain" description="EGF-like" evidence="19">
    <location>
        <begin position="1866"/>
        <end position="1902"/>
    </location>
</feature>
<feature type="domain" description="EGF-like" evidence="19">
    <location>
        <begin position="352"/>
        <end position="389"/>
    </location>
</feature>
<dbReference type="GO" id="GO:0051241">
    <property type="term" value="P:negative regulation of multicellular organismal process"/>
    <property type="evidence" value="ECO:0007669"/>
    <property type="project" value="UniProtKB-ARBA"/>
</dbReference>
<dbReference type="GO" id="GO:0010160">
    <property type="term" value="P:formation of animal organ boundary"/>
    <property type="evidence" value="ECO:0007669"/>
    <property type="project" value="UniProtKB-ARBA"/>
</dbReference>
<dbReference type="InterPro" id="IPR001881">
    <property type="entry name" value="EGF-like_Ca-bd_dom"/>
</dbReference>
<feature type="disulfide bond" evidence="14">
    <location>
        <begin position="340"/>
        <end position="349"/>
    </location>
</feature>
<feature type="domain" description="EGF-like" evidence="19">
    <location>
        <begin position="2065"/>
        <end position="2102"/>
    </location>
</feature>
<feature type="domain" description="Laminin G" evidence="18">
    <location>
        <begin position="1285"/>
        <end position="1493"/>
    </location>
</feature>
<dbReference type="GO" id="GO:0048871">
    <property type="term" value="P:multicellular organismal-level homeostasis"/>
    <property type="evidence" value="ECO:0007669"/>
    <property type="project" value="UniProtKB-ARBA"/>
</dbReference>
<dbReference type="SMART" id="SM00179">
    <property type="entry name" value="EGF_CA"/>
    <property type="match status" value="27"/>
</dbReference>
<dbReference type="GO" id="GO:0048732">
    <property type="term" value="P:gland development"/>
    <property type="evidence" value="ECO:0007669"/>
    <property type="project" value="UniProtKB-ARBA"/>
</dbReference>
<dbReference type="GO" id="GO:0060562">
    <property type="term" value="P:epithelial tube morphogenesis"/>
    <property type="evidence" value="ECO:0007669"/>
    <property type="project" value="UniProtKB-ARBA"/>
</dbReference>
<evidence type="ECO:0000256" key="11">
    <source>
        <dbReference type="ARBA" id="ARBA00023136"/>
    </source>
</evidence>
<feature type="disulfide bond" evidence="14">
    <location>
        <begin position="763"/>
        <end position="772"/>
    </location>
</feature>
<feature type="domain" description="EGF-like" evidence="19">
    <location>
        <begin position="890"/>
        <end position="950"/>
    </location>
</feature>
<dbReference type="PANTHER" id="PTHR24049:SF22">
    <property type="entry name" value="DROSOPHILA CRUMBS HOMOLOG"/>
    <property type="match status" value="1"/>
</dbReference>
<dbReference type="FunFam" id="2.10.25.10:FF:000012">
    <property type="entry name" value="Delta-like protein"/>
    <property type="match status" value="1"/>
</dbReference>
<dbReference type="InterPro" id="IPR009030">
    <property type="entry name" value="Growth_fac_rcpt_cys_sf"/>
</dbReference>
<feature type="disulfide bond" evidence="14">
    <location>
        <begin position="1974"/>
        <end position="1983"/>
    </location>
</feature>
<dbReference type="CDD" id="cd00054">
    <property type="entry name" value="EGF_CA"/>
    <property type="match status" value="24"/>
</dbReference>
<dbReference type="GO" id="GO:0048598">
    <property type="term" value="P:embryonic morphogenesis"/>
    <property type="evidence" value="ECO:0007669"/>
    <property type="project" value="UniProtKB-ARBA"/>
</dbReference>
<dbReference type="CDD" id="cd00110">
    <property type="entry name" value="LamG"/>
    <property type="match status" value="3"/>
</dbReference>
<dbReference type="InterPro" id="IPR013320">
    <property type="entry name" value="ConA-like_dom_sf"/>
</dbReference>
<dbReference type="InterPro" id="IPR001791">
    <property type="entry name" value="Laminin_G"/>
</dbReference>
<feature type="domain" description="EGF-like" evidence="19">
    <location>
        <begin position="467"/>
        <end position="505"/>
    </location>
</feature>
<keyword evidence="11 16" id="KW-0472">Membrane</keyword>
<dbReference type="Pfam" id="PF07645">
    <property type="entry name" value="EGF_CA"/>
    <property type="match status" value="4"/>
</dbReference>
<dbReference type="GO" id="GO:0035282">
    <property type="term" value="P:segmentation"/>
    <property type="evidence" value="ECO:0007669"/>
    <property type="project" value="UniProtKB-ARBA"/>
</dbReference>
<dbReference type="FunFam" id="2.10.25.10:FF:000151">
    <property type="entry name" value="FAT atypical cadherin 4"/>
    <property type="match status" value="1"/>
</dbReference>
<feature type="disulfide bond" evidence="14">
    <location>
        <begin position="725"/>
        <end position="734"/>
    </location>
</feature>
<dbReference type="InterPro" id="IPR018097">
    <property type="entry name" value="EGF_Ca-bd_CS"/>
</dbReference>
<dbReference type="Gene3D" id="2.60.120.200">
    <property type="match status" value="4"/>
</dbReference>
<dbReference type="GO" id="GO:0051093">
    <property type="term" value="P:negative regulation of developmental process"/>
    <property type="evidence" value="ECO:0007669"/>
    <property type="project" value="UniProtKB-ARBA"/>
</dbReference>
<evidence type="ECO:0000256" key="16">
    <source>
        <dbReference type="SAM" id="Phobius"/>
    </source>
</evidence>
<keyword evidence="12 14" id="KW-1015">Disulfide bond</keyword>
<dbReference type="GO" id="GO:0009952">
    <property type="term" value="P:anterior/posterior pattern specification"/>
    <property type="evidence" value="ECO:0007669"/>
    <property type="project" value="UniProtKB-ARBA"/>
</dbReference>
<dbReference type="InterPro" id="IPR000742">
    <property type="entry name" value="EGF"/>
</dbReference>
<keyword evidence="8" id="KW-0677">Repeat</keyword>
<keyword evidence="5" id="KW-0597">Phosphoprotein</keyword>
<comment type="subcellular location">
    <subcellularLocation>
        <location evidence="1">Apical cell membrane</location>
        <topology evidence="1">Single-pass type I membrane protein</topology>
    </subcellularLocation>
</comment>
<keyword evidence="9" id="KW-0221">Differentiation</keyword>
<dbReference type="FunFam" id="2.10.25.10:FF:000472">
    <property type="entry name" value="Uncharacterized protein, isoform A"/>
    <property type="match status" value="3"/>
</dbReference>
<dbReference type="GO" id="GO:0061326">
    <property type="term" value="P:renal tubule development"/>
    <property type="evidence" value="ECO:0007669"/>
    <property type="project" value="UniProtKB-ARBA"/>
</dbReference>
<feature type="disulfide bond" evidence="14">
    <location>
        <begin position="532"/>
        <end position="541"/>
    </location>
</feature>
<feature type="domain" description="EGF-like" evidence="19">
    <location>
        <begin position="391"/>
        <end position="427"/>
    </location>
</feature>
<feature type="domain" description="EGF-like" evidence="19">
    <location>
        <begin position="582"/>
        <end position="620"/>
    </location>
</feature>
<dbReference type="GO" id="GO:0030097">
    <property type="term" value="P:hemopoiesis"/>
    <property type="evidence" value="ECO:0007669"/>
    <property type="project" value="UniProtKB-ARBA"/>
</dbReference>
<feature type="domain" description="Laminin G" evidence="18">
    <location>
        <begin position="1070"/>
        <end position="1240"/>
    </location>
</feature>
<evidence type="ECO:0000256" key="7">
    <source>
        <dbReference type="ARBA" id="ARBA00022729"/>
    </source>
</evidence>
<dbReference type="GO" id="GO:0009967">
    <property type="term" value="P:positive regulation of signal transduction"/>
    <property type="evidence" value="ECO:0007669"/>
    <property type="project" value="UniProtKB-ARBA"/>
</dbReference>
<feature type="disulfide bond" evidence="14">
    <location>
        <begin position="686"/>
        <end position="695"/>
    </location>
</feature>
<dbReference type="GO" id="GO:0051049">
    <property type="term" value="P:regulation of transport"/>
    <property type="evidence" value="ECO:0007669"/>
    <property type="project" value="UniProtKB-ARBA"/>
</dbReference>
<dbReference type="InterPro" id="IPR013032">
    <property type="entry name" value="EGF-like_CS"/>
</dbReference>
<dbReference type="EMBL" id="JAHWGI010000011">
    <property type="protein sequence ID" value="KAK3907455.1"/>
    <property type="molecule type" value="Genomic_DNA"/>
</dbReference>
<dbReference type="FunFam" id="2.10.25.10:FF:000080">
    <property type="entry name" value="Neurogenic locus notch 1"/>
    <property type="match status" value="1"/>
</dbReference>
<keyword evidence="2" id="KW-0217">Developmental protein</keyword>
<dbReference type="FunFam" id="2.10.25.10:FF:000031">
    <property type="entry name" value="neurogenic locus notch homolog protein 3"/>
    <property type="match status" value="1"/>
</dbReference>
<feature type="domain" description="EGF-like" evidence="19">
    <location>
        <begin position="952"/>
        <end position="987"/>
    </location>
</feature>
<feature type="domain" description="EGF-like" evidence="19">
    <location>
        <begin position="775"/>
        <end position="811"/>
    </location>
</feature>
<dbReference type="GO" id="GO:0019904">
    <property type="term" value="F:protein domain specific binding"/>
    <property type="evidence" value="ECO:0007669"/>
    <property type="project" value="UniProtKB-ARBA"/>
</dbReference>
<dbReference type="GO" id="GO:0016318">
    <property type="term" value="P:ommatidial rotation"/>
    <property type="evidence" value="ECO:0007669"/>
    <property type="project" value="UniProtKB-ARBA"/>
</dbReference>
<feature type="domain" description="EGF-like" evidence="19">
    <location>
        <begin position="852"/>
        <end position="888"/>
    </location>
</feature>
<dbReference type="FunFam" id="2.10.25.10:FF:000208">
    <property type="entry name" value="Crumbs 2, cell polarity complex component"/>
    <property type="match status" value="1"/>
</dbReference>
<dbReference type="FunFam" id="2.10.25.10:FF:000122">
    <property type="entry name" value="Protein crumbs homolog 2"/>
    <property type="match status" value="2"/>
</dbReference>
<feature type="disulfide bond" evidence="14">
    <location>
        <begin position="648"/>
        <end position="657"/>
    </location>
</feature>
<feature type="disulfide bond" evidence="14">
    <location>
        <begin position="1058"/>
        <end position="1067"/>
    </location>
</feature>
<dbReference type="Pfam" id="PF12661">
    <property type="entry name" value="hEGF"/>
    <property type="match status" value="3"/>
</dbReference>
<gene>
    <name evidence="20" type="ORF">KUF71_002954</name>
</gene>
<dbReference type="GO" id="GO:0016324">
    <property type="term" value="C:apical plasma membrane"/>
    <property type="evidence" value="ECO:0007669"/>
    <property type="project" value="UniProtKB-SubCell"/>
</dbReference>
<dbReference type="FunFam" id="2.60.120.200:FF:000143">
    <property type="entry name" value="Crumbs, isoform D"/>
    <property type="match status" value="1"/>
</dbReference>
<feature type="domain" description="EGF-like" evidence="19">
    <location>
        <begin position="230"/>
        <end position="266"/>
    </location>
</feature>
<dbReference type="GO" id="GO:0022407">
    <property type="term" value="P:regulation of cell-cell adhesion"/>
    <property type="evidence" value="ECO:0007669"/>
    <property type="project" value="UniProtKB-ARBA"/>
</dbReference>
<evidence type="ECO:0000259" key="18">
    <source>
        <dbReference type="PROSITE" id="PS50025"/>
    </source>
</evidence>
<feature type="domain" description="EGF-like" evidence="19">
    <location>
        <begin position="1489"/>
        <end position="1535"/>
    </location>
</feature>
<keyword evidence="13" id="KW-0325">Glycoprotein</keyword>
<feature type="domain" description="EGF-like" evidence="19">
    <location>
        <begin position="1989"/>
        <end position="2019"/>
    </location>
</feature>
<feature type="domain" description="EGF-like" evidence="19">
    <location>
        <begin position="1904"/>
        <end position="1940"/>
    </location>
</feature>
<dbReference type="PANTHER" id="PTHR24049">
    <property type="entry name" value="CRUMBS FAMILY MEMBER"/>
    <property type="match status" value="1"/>
</dbReference>
<dbReference type="PROSITE" id="PS00022">
    <property type="entry name" value="EGF_1"/>
    <property type="match status" value="26"/>
</dbReference>
<evidence type="ECO:0000313" key="21">
    <source>
        <dbReference type="Proteomes" id="UP001219518"/>
    </source>
</evidence>
<feature type="domain" description="EGF-like" evidence="19">
    <location>
        <begin position="429"/>
        <end position="465"/>
    </location>
</feature>
<feature type="domain" description="EGF-like" evidence="19">
    <location>
        <begin position="813"/>
        <end position="850"/>
    </location>
</feature>
<comment type="caution">
    <text evidence="20">The sequence shown here is derived from an EMBL/GenBank/DDBJ whole genome shotgun (WGS) entry which is preliminary data.</text>
</comment>
<evidence type="ECO:0000256" key="8">
    <source>
        <dbReference type="ARBA" id="ARBA00022737"/>
    </source>
</evidence>
<protein>
    <submittedName>
        <fullName evidence="20">Protein crumbs</fullName>
    </submittedName>
</protein>
<keyword evidence="7 17" id="KW-0732">Signal</keyword>
<feature type="region of interest" description="Disordered" evidence="15">
    <location>
        <begin position="81"/>
        <end position="102"/>
    </location>
</feature>
<dbReference type="FunFam" id="2.10.25.10:FF:000004">
    <property type="entry name" value="Neurogenic locus notch 1"/>
    <property type="match status" value="1"/>
</dbReference>
<feature type="domain" description="EGF-like" evidence="19">
    <location>
        <begin position="1027"/>
        <end position="1068"/>
    </location>
</feature>
<dbReference type="GO" id="GO:0007411">
    <property type="term" value="P:axon guidance"/>
    <property type="evidence" value="ECO:0007669"/>
    <property type="project" value="UniProtKB-ARBA"/>
</dbReference>
<keyword evidence="6 16" id="KW-0812">Transmembrane</keyword>
<dbReference type="GO" id="GO:0009792">
    <property type="term" value="P:embryo development ending in birth or egg hatching"/>
    <property type="evidence" value="ECO:0007669"/>
    <property type="project" value="UniProtKB-ARBA"/>
</dbReference>
<feature type="disulfide bond" evidence="14">
    <location>
        <begin position="956"/>
        <end position="966"/>
    </location>
</feature>
<accession>A0AAE1GTB2</accession>
<dbReference type="PROSITE" id="PS01187">
    <property type="entry name" value="EGF_CA"/>
    <property type="match status" value="11"/>
</dbReference>
<evidence type="ECO:0000256" key="6">
    <source>
        <dbReference type="ARBA" id="ARBA00022692"/>
    </source>
</evidence>
<evidence type="ECO:0000256" key="17">
    <source>
        <dbReference type="SAM" id="SignalP"/>
    </source>
</evidence>
<reference evidence="20" key="1">
    <citation type="submission" date="2021-07" db="EMBL/GenBank/DDBJ databases">
        <authorList>
            <person name="Catto M.A."/>
            <person name="Jacobson A."/>
            <person name="Kennedy G."/>
            <person name="Labadie P."/>
            <person name="Hunt B.G."/>
            <person name="Srinivasan R."/>
        </authorList>
    </citation>
    <scope>NUCLEOTIDE SEQUENCE</scope>
    <source>
        <strain evidence="20">PL_HMW_Pooled</strain>
        <tissue evidence="20">Head</tissue>
    </source>
</reference>
<organism evidence="20 21">
    <name type="scientific">Frankliniella fusca</name>
    <dbReference type="NCBI Taxonomy" id="407009"/>
    <lineage>
        <taxon>Eukaryota</taxon>
        <taxon>Metazoa</taxon>
        <taxon>Ecdysozoa</taxon>
        <taxon>Arthropoda</taxon>
        <taxon>Hexapoda</taxon>
        <taxon>Insecta</taxon>
        <taxon>Pterygota</taxon>
        <taxon>Neoptera</taxon>
        <taxon>Paraneoptera</taxon>
        <taxon>Thysanoptera</taxon>
        <taxon>Terebrantia</taxon>
        <taxon>Thripoidea</taxon>
        <taxon>Thripidae</taxon>
        <taxon>Frankliniella</taxon>
    </lineage>
</organism>
<dbReference type="InterPro" id="IPR049883">
    <property type="entry name" value="NOTCH1_EGF-like"/>
</dbReference>
<dbReference type="GO" id="GO:0009986">
    <property type="term" value="C:cell surface"/>
    <property type="evidence" value="ECO:0007669"/>
    <property type="project" value="UniProtKB-ARBA"/>
</dbReference>
<evidence type="ECO:0000256" key="2">
    <source>
        <dbReference type="ARBA" id="ARBA00022473"/>
    </source>
</evidence>
<sequence>MSGKKKLVNEVRDMSGLLLLLLLALLALLAPLAAAAAAGSSRQQEGYFDGAAYVQLLTPISLRGHVGLSFRTCEGGQLFQQTSSARTPTAAPQAHGAAPAPAAPPASWSVGLDVREEGLVLRVAVGAKQFESRFNARLLDNEWHNVNLVYLGGNLTLTVASHSQVVANSSYNSEILSDLESSAYDAVLRVGEGFVGCILQGPSLVFNTSAMLSKKVQWGGCPLNNFSCSKVDHCINEPCLRHGVCFSLPDRYDCRCSARYSGKNCEVDNGSPCNRNGVNPCQNNGHCMEDQMGNYKCHCGPSHTGQHCETEITSHICENNPCQNNGSCRVSVGNRYECTCLPGFTGVNCEININECQSNPCQHGGSCVDGVNNYTCICSRTGYVGTNCEININECDLNPCLNQGLCFDNYGSYTCQCMSGFAGQNCEQNINECSSNPCLNNAHCIDVVGSYECHCQHGFSGRNCESDINECETAVCPANSQCVDGIGSFQCVCKDGLTGKPPNCSEVNVCTSSPCINGGTCVVVGDHFNCTCPSGYTGKMCHVNIDECASNPCLNGGTCLDQIGGYICNCSDEFMGVNCEMEFDACAFKPCKNGGECVTQPRRKEFYCECAPGFSGLECKTDIDDCANVTCPVGRECIDLVNDYECRCPPGFSGDNCTLDVDYCASSPCKNNGTCQNAAGSFVCDCPSGYQGRRCELDVDECKLSDGLCNQGICVNKFGGYDCFCRPGFTGTHCELDFDECLSRPCQNNATCENLINSFNCICTPGYTGRECNIDINECDSNPCQNNSTCIDGIATFSCMCPPGLTGILCETNIDDCESSPCWNNGLCIDGINSYTCDCSDTGFSGERCENNIDDCLGNPCTNGAECVDGIKDYTCECFSGYMGKNCEIDINECESSPCQYGGFCFQKSNQSLYQTDPSLPAIFSEKFSYENASGYVCLCVPGITGSNCEVNINECESNPCRWGNCVDKIGHYDCECEEGFMGAHCEIDIDECDLYKPCVNGTCIDRRANYFCECTPKYGGKNCSVELHGCDENHCQNNGTCKPYLENETQHKFNCSCTNGYHGDLCEKVTTMSLSGKSYALVHTTRDEGYDIQFRFKTTLPDGLLAIGKGSTFYILELVHGRLNLHSSLLNKWEGVFIGSGLNDSTWQKVFVAINASHLVLAANEEQTIYPISLNEGSGASHTSFPTTYLGGTISSLKHLAHGPPSFVGCVEDVVINGNWVLPENPSQPVVLENIAMGCPREPQCSPNPCHNGGHCTDLWSDFSCACERPFLGHTCQYNFTAATFGFENITNGLVTVNVHDQARRAVRSIVDISMFIRTRQSKGVIFQLGSAPTVEHQDQTQISALLDGGELFVGIQFNGTPEGYTVGGVRLDDGSNHLIQVVRNVTLVQVKINGTEYFRKTISASGQLDVQVLYLGGVPPNARVSFRPGGSPDLSNFKGIIQDVQISNGSRTMVTEFFPLKVDDLTVPPSFGTVMFANDTVLEGVISDDTCSSNPCLHNGTCKITWNDFSDALNERIEIGCDCVRGYKGKTCQEMEFCQLQDCPMGSTCRNLNDGYECIAKATFNGVNSSMSYSLGSLETSSSESPLATSYNSIEITYRSHQGGTLMHMASVEGDDFFSIAALKGSVTVAWKLGPGHGRARRLHKEHSNGYGDWTELKVEIKDGMLNAHIQQDEWSEEAQSQGMYQFSEPDFAVEAWYQLVSSGRIILGAGPPISIASSSSLGGEDEATVSTRHSYVVYDHNSSDAPAGTTALDDNAVDFPAIGKMPKESPANGGYFKGCLGEVRIGGLLLPFFTQDQLNMENMTAQEFFYLFKPANETNVITDLGCILCFEQECQNGGSCSNPEESYTCTCPLGFEQDDCSVNTDECIENSCQNNATCVDAIANYTCSCQPGWEGWLCDIDINECESNPCTNNGTCQNLLGRFECVCPSEYEGSQCQFLKMISCDNGPCKNGSTCRDEKNLRTGDNFTCSCAEGFVGVYCDQPFCDIEHCQQGFCDTSQQKPFCNCSPGFTGRLCDEDINECEVGHGRASPCMNRGLCRDGINSFSCDCRNTGFTGPKCEDDIDECAMNPQRCGSGNCVNLVGSYRCECSEGFCGDNCTLRNPCLLENPCQFEGKCTEDCHSEPDYRCDCTEGHTGKNCTEAPVYAASNPFDVAIIVAPIIGAVLLLAAGGLIVFIMMARKKRATRGTYSPSQQEYCNPRVEMDNVMKPPPEERLI</sequence>
<feature type="domain" description="EGF-like" evidence="19">
    <location>
        <begin position="660"/>
        <end position="696"/>
    </location>
</feature>
<dbReference type="GO" id="GO:0050769">
    <property type="term" value="P:positive regulation of neurogenesis"/>
    <property type="evidence" value="ECO:0007669"/>
    <property type="project" value="UniProtKB-ARBA"/>
</dbReference>
<feature type="chain" id="PRO_5042292951" evidence="17">
    <location>
        <begin position="36"/>
        <end position="2219"/>
    </location>
</feature>
<dbReference type="PROSITE" id="PS01186">
    <property type="entry name" value="EGF_2"/>
    <property type="match status" value="19"/>
</dbReference>
<evidence type="ECO:0000256" key="4">
    <source>
        <dbReference type="ARBA" id="ARBA00022536"/>
    </source>
</evidence>
<feature type="disulfide bond" evidence="14">
    <location>
        <begin position="1015"/>
        <end position="1024"/>
    </location>
</feature>
<dbReference type="GO" id="GO:0005911">
    <property type="term" value="C:cell-cell junction"/>
    <property type="evidence" value="ECO:0007669"/>
    <property type="project" value="UniProtKB-ARBA"/>
</dbReference>
<feature type="domain" description="EGF-like" evidence="19">
    <location>
        <begin position="737"/>
        <end position="773"/>
    </location>
</feature>
<dbReference type="PROSITE" id="PS50025">
    <property type="entry name" value="LAM_G_DOMAIN"/>
    <property type="match status" value="3"/>
</dbReference>
<evidence type="ECO:0000256" key="12">
    <source>
        <dbReference type="ARBA" id="ARBA00023157"/>
    </source>
</evidence>
<dbReference type="SUPFAM" id="SSF57196">
    <property type="entry name" value="EGF/Laminin"/>
    <property type="match status" value="16"/>
</dbReference>
<keyword evidence="10 16" id="KW-1133">Transmembrane helix</keyword>
<dbReference type="Pfam" id="PF00008">
    <property type="entry name" value="EGF"/>
    <property type="match status" value="14"/>
</dbReference>
<feature type="domain" description="EGF-like" evidence="19">
    <location>
        <begin position="313"/>
        <end position="350"/>
    </location>
</feature>
<feature type="disulfide bond" evidence="14">
    <location>
        <begin position="1892"/>
        <end position="1901"/>
    </location>
</feature>
<feature type="disulfide bond" evidence="14">
    <location>
        <begin position="977"/>
        <end position="986"/>
    </location>
</feature>
<dbReference type="FunFam" id="2.10.25.10:FF:000321">
    <property type="entry name" value="Protein delta homolog 1"/>
    <property type="match status" value="1"/>
</dbReference>
<dbReference type="GO" id="GO:0080090">
    <property type="term" value="P:regulation of primary metabolic process"/>
    <property type="evidence" value="ECO:0007669"/>
    <property type="project" value="UniProtKB-ARBA"/>
</dbReference>
<keyword evidence="21" id="KW-1185">Reference proteome</keyword>
<feature type="compositionally biased region" description="Low complexity" evidence="15">
    <location>
        <begin position="88"/>
        <end position="100"/>
    </location>
</feature>
<dbReference type="SMART" id="SM00181">
    <property type="entry name" value="EGF"/>
    <property type="match status" value="31"/>
</dbReference>
<feature type="domain" description="EGF-like" evidence="19">
    <location>
        <begin position="2021"/>
        <end position="2063"/>
    </location>
</feature>
<dbReference type="PROSITE" id="PS00010">
    <property type="entry name" value="ASX_HYDROXYL"/>
    <property type="match status" value="20"/>
</dbReference>
<dbReference type="PROSITE" id="PS50026">
    <property type="entry name" value="EGF_3"/>
    <property type="match status" value="31"/>
</dbReference>
<dbReference type="GO" id="GO:0048863">
    <property type="term" value="P:stem cell differentiation"/>
    <property type="evidence" value="ECO:0007669"/>
    <property type="project" value="UniProtKB-ARBA"/>
</dbReference>
<evidence type="ECO:0000256" key="13">
    <source>
        <dbReference type="ARBA" id="ARBA00023180"/>
    </source>
</evidence>
<feature type="disulfide bond" evidence="14">
    <location>
        <begin position="2009"/>
        <end position="2018"/>
    </location>
</feature>
<evidence type="ECO:0000256" key="15">
    <source>
        <dbReference type="SAM" id="MobiDB-lite"/>
    </source>
</evidence>
<evidence type="ECO:0000256" key="9">
    <source>
        <dbReference type="ARBA" id="ARBA00022782"/>
    </source>
</evidence>
<feature type="domain" description="EGF-like" evidence="19">
    <location>
        <begin position="698"/>
        <end position="735"/>
    </location>
</feature>
<dbReference type="GO" id="GO:0060255">
    <property type="term" value="P:regulation of macromolecule metabolic process"/>
    <property type="evidence" value="ECO:0007669"/>
    <property type="project" value="UniProtKB-ARBA"/>
</dbReference>
<feature type="disulfide bond" evidence="14">
    <location>
        <begin position="299"/>
        <end position="308"/>
    </location>
</feature>
<feature type="disulfide bond" evidence="14">
    <location>
        <begin position="1854"/>
        <end position="1863"/>
    </location>
</feature>
<feature type="disulfide bond" evidence="14">
    <location>
        <begin position="1930"/>
        <end position="1939"/>
    </location>
</feature>
<feature type="domain" description="EGF-like" evidence="19">
    <location>
        <begin position="1242"/>
        <end position="1278"/>
    </location>
</feature>